<dbReference type="AlphaFoldDB" id="A0A845QKE1"/>
<accession>A0A845QKE1</accession>
<name>A0A845QKE1_9FIRM</name>
<keyword evidence="2" id="KW-1185">Reference proteome</keyword>
<dbReference type="EMBL" id="QXWK01000013">
    <property type="protein sequence ID" value="NBH61551.1"/>
    <property type="molecule type" value="Genomic_DNA"/>
</dbReference>
<gene>
    <name evidence="1" type="ORF">D0435_07795</name>
</gene>
<proteinExistence type="predicted"/>
<comment type="caution">
    <text evidence="1">The sequence shown here is derived from an EMBL/GenBank/DDBJ whole genome shotgun (WGS) entry which is preliminary data.</text>
</comment>
<reference evidence="1 2" key="1">
    <citation type="submission" date="2018-08" db="EMBL/GenBank/DDBJ databases">
        <title>Murine metabolic-syndrome-specific gut microbial biobank.</title>
        <authorList>
            <person name="Liu C."/>
        </authorList>
    </citation>
    <scope>NUCLEOTIDE SEQUENCE [LARGE SCALE GENOMIC DNA]</scope>
    <source>
        <strain evidence="1 2">28</strain>
    </source>
</reference>
<dbReference type="Proteomes" id="UP000446866">
    <property type="component" value="Unassembled WGS sequence"/>
</dbReference>
<dbReference type="RefSeq" id="WP_160201834.1">
    <property type="nucleotide sequence ID" value="NZ_QXWK01000013.1"/>
</dbReference>
<organism evidence="1 2">
    <name type="scientific">Anaerotruncus colihominis</name>
    <dbReference type="NCBI Taxonomy" id="169435"/>
    <lineage>
        <taxon>Bacteria</taxon>
        <taxon>Bacillati</taxon>
        <taxon>Bacillota</taxon>
        <taxon>Clostridia</taxon>
        <taxon>Eubacteriales</taxon>
        <taxon>Oscillospiraceae</taxon>
        <taxon>Anaerotruncus</taxon>
    </lineage>
</organism>
<evidence type="ECO:0000313" key="2">
    <source>
        <dbReference type="Proteomes" id="UP000446866"/>
    </source>
</evidence>
<protein>
    <submittedName>
        <fullName evidence="1">Uncharacterized protein</fullName>
    </submittedName>
</protein>
<sequence>MNEYVRVLLLNLPVEIDGRTVICADDTYIIMINARFSHERQCQIYDREIGYIDNHQLHMMIPASALEGFTAFDQVV</sequence>
<evidence type="ECO:0000313" key="1">
    <source>
        <dbReference type="EMBL" id="NBH61551.1"/>
    </source>
</evidence>